<accession>A0A9J7MH97</accession>
<dbReference type="PANTHER" id="PTHR31751">
    <property type="entry name" value="SI:CH211-108C17.2-RELATED-RELATED"/>
    <property type="match status" value="1"/>
</dbReference>
<gene>
    <name evidence="2" type="primary">LOC118409837</name>
</gene>
<keyword evidence="1" id="KW-1185">Reference proteome</keyword>
<name>A0A9J7MH97_BRAFL</name>
<dbReference type="RefSeq" id="XP_035667086.1">
    <property type="nucleotide sequence ID" value="XM_035811193.1"/>
</dbReference>
<sequence>MYIFGHNVTSKCCKCVRCYCSTLNSHEFNVPLICRMLHGTFTSGILPTQYEKLCQAADIGTIKEDDRNVVLGEYQEVVQDLAESSMETALQEEITASVLEEAADNYQGLKVLSDARHCWRKNAYYSDVVFLGHTTHRAIHHELVSKEDDPISQNHETIGTERFYEWADARGLSIHLHGHDRNGSVNKIVKDRQFTGNANDTWHATKNLARSFVKVTKGKPINRGITWHPELSDKAAGIKTHFYWSMKTCNGDPVLLRSRLDNIVRHYQNDHRNCFAGNVRLPGARCKTDPNYEPTRTTIRDPVAAQLLTRWIQKTTIYEWPMDYVDCVDTHYVESFNNSLLQYHDKRIVFGNSQYTMRSHLSILDWNEHVDRDYTSIIRRQSAKNPRRVEGHKVLKPKTNSFKRTIWDRFMARIFPAGED</sequence>
<dbReference type="AlphaFoldDB" id="A0A9J7MH97"/>
<reference evidence="1" key="1">
    <citation type="journal article" date="2020" name="Nat. Ecol. Evol.">
        <title>Deeply conserved synteny resolves early events in vertebrate evolution.</title>
        <authorList>
            <person name="Simakov O."/>
            <person name="Marletaz F."/>
            <person name="Yue J.X."/>
            <person name="O'Connell B."/>
            <person name="Jenkins J."/>
            <person name="Brandt A."/>
            <person name="Calef R."/>
            <person name="Tung C.H."/>
            <person name="Huang T.K."/>
            <person name="Schmutz J."/>
            <person name="Satoh N."/>
            <person name="Yu J.K."/>
            <person name="Putnam N.H."/>
            <person name="Green R.E."/>
            <person name="Rokhsar D.S."/>
        </authorList>
    </citation>
    <scope>NUCLEOTIDE SEQUENCE [LARGE SCALE GENOMIC DNA]</scope>
    <source>
        <strain evidence="1">S238N-H82</strain>
    </source>
</reference>
<reference evidence="2" key="2">
    <citation type="submission" date="2025-08" db="UniProtKB">
        <authorList>
            <consortium name="RefSeq"/>
        </authorList>
    </citation>
    <scope>IDENTIFICATION</scope>
    <source>
        <strain evidence="2">S238N-H82</strain>
        <tissue evidence="2">Testes</tissue>
    </source>
</reference>
<proteinExistence type="predicted"/>
<organism evidence="1 2">
    <name type="scientific">Branchiostoma floridae</name>
    <name type="common">Florida lancelet</name>
    <name type="synonym">Amphioxus</name>
    <dbReference type="NCBI Taxonomy" id="7739"/>
    <lineage>
        <taxon>Eukaryota</taxon>
        <taxon>Metazoa</taxon>
        <taxon>Chordata</taxon>
        <taxon>Cephalochordata</taxon>
        <taxon>Leptocardii</taxon>
        <taxon>Amphioxiformes</taxon>
        <taxon>Branchiostomatidae</taxon>
        <taxon>Branchiostoma</taxon>
    </lineage>
</organism>
<dbReference type="GeneID" id="118409837"/>
<evidence type="ECO:0000313" key="1">
    <source>
        <dbReference type="Proteomes" id="UP000001554"/>
    </source>
</evidence>
<protein>
    <submittedName>
        <fullName evidence="2">Uncharacterized protein LOC118409837</fullName>
    </submittedName>
</protein>
<evidence type="ECO:0000313" key="2">
    <source>
        <dbReference type="RefSeq" id="XP_035667086.1"/>
    </source>
</evidence>
<dbReference type="Proteomes" id="UP000001554">
    <property type="component" value="Chromosome 2"/>
</dbReference>
<dbReference type="KEGG" id="bfo:118409837"/>
<dbReference type="OrthoDB" id="5956574at2759"/>